<protein>
    <submittedName>
        <fullName evidence="2">Uncharacterized protein</fullName>
    </submittedName>
</protein>
<evidence type="ECO:0000256" key="1">
    <source>
        <dbReference type="SAM" id="Phobius"/>
    </source>
</evidence>
<keyword evidence="1" id="KW-1133">Transmembrane helix</keyword>
<accession>A0AAE1B9Y7</accession>
<dbReference type="EMBL" id="JAWDGP010000230">
    <property type="protein sequence ID" value="KAK3802494.1"/>
    <property type="molecule type" value="Genomic_DNA"/>
</dbReference>
<gene>
    <name evidence="2" type="ORF">RRG08_043325</name>
</gene>
<keyword evidence="1" id="KW-0812">Transmembrane</keyword>
<sequence length="380" mass="43490">MKGFAFLCYTLVMVNQITVLSTSGTPEMTHPSNKEPKAVLLTLSCKNLRGKSLALLASSPVIVTCVLIKSCSSAFSPNILLSKNFIFNCSYSDIVDTHLKQKLGDIIISSFCLFEIPSVNMCCGNFGNSTLKDTGQHDSPLLTLRQSLIIFLLFPENEHVIKFKHILVQNESSLILYCKCNTSLSEFIAKFNFTKNASSFGLENSFYHGQKVSLSLSRLLKHLKLCSHINIKNSNTFKSNLTKKRKGRWKRDADGKKLDIHLQKHHNVNSRIVRRNTSDALNSSYLLEMLKQEQMKRQLQLDSESAAYCLTFISCLMLFFLWYLRGFHNRNAKYREVTFHDNSHILTVKEVMFRKRHYLPMFNQDDGFEEVFVHDCGNDP</sequence>
<comment type="caution">
    <text evidence="2">The sequence shown here is derived from an EMBL/GenBank/DDBJ whole genome shotgun (WGS) entry which is preliminary data.</text>
</comment>
<feature type="transmembrane region" description="Helical" evidence="1">
    <location>
        <begin position="305"/>
        <end position="324"/>
    </location>
</feature>
<dbReference type="Proteomes" id="UP001283361">
    <property type="component" value="Unassembled WGS sequence"/>
</dbReference>
<evidence type="ECO:0000313" key="3">
    <source>
        <dbReference type="Proteomes" id="UP001283361"/>
    </source>
</evidence>
<reference evidence="2" key="1">
    <citation type="journal article" date="2023" name="G3 (Bethesda)">
        <title>A reference genome for the long-term kleptoplast-retaining sea slug Elysia crispata morphotype clarki.</title>
        <authorList>
            <person name="Eastman K.E."/>
            <person name="Pendleton A.L."/>
            <person name="Shaikh M.A."/>
            <person name="Suttiyut T."/>
            <person name="Ogas R."/>
            <person name="Tomko P."/>
            <person name="Gavelis G."/>
            <person name="Widhalm J.R."/>
            <person name="Wisecaver J.H."/>
        </authorList>
    </citation>
    <scope>NUCLEOTIDE SEQUENCE</scope>
    <source>
        <strain evidence="2">ECLA1</strain>
    </source>
</reference>
<organism evidence="2 3">
    <name type="scientific">Elysia crispata</name>
    <name type="common">lettuce slug</name>
    <dbReference type="NCBI Taxonomy" id="231223"/>
    <lineage>
        <taxon>Eukaryota</taxon>
        <taxon>Metazoa</taxon>
        <taxon>Spiralia</taxon>
        <taxon>Lophotrochozoa</taxon>
        <taxon>Mollusca</taxon>
        <taxon>Gastropoda</taxon>
        <taxon>Heterobranchia</taxon>
        <taxon>Euthyneura</taxon>
        <taxon>Panpulmonata</taxon>
        <taxon>Sacoglossa</taxon>
        <taxon>Placobranchoidea</taxon>
        <taxon>Plakobranchidae</taxon>
        <taxon>Elysia</taxon>
    </lineage>
</organism>
<dbReference type="AlphaFoldDB" id="A0AAE1B9Y7"/>
<evidence type="ECO:0000313" key="2">
    <source>
        <dbReference type="EMBL" id="KAK3802494.1"/>
    </source>
</evidence>
<name>A0AAE1B9Y7_9GAST</name>
<proteinExistence type="predicted"/>
<keyword evidence="3" id="KW-1185">Reference proteome</keyword>
<keyword evidence="1" id="KW-0472">Membrane</keyword>